<proteinExistence type="inferred from homology"/>
<feature type="domain" description="Secretin/TonB short N-terminal" evidence="8">
    <location>
        <begin position="58"/>
        <end position="109"/>
    </location>
</feature>
<dbReference type="InterPro" id="IPR008969">
    <property type="entry name" value="CarboxyPept-like_regulatory"/>
</dbReference>
<dbReference type="GO" id="GO:0009279">
    <property type="term" value="C:cell outer membrane"/>
    <property type="evidence" value="ECO:0007669"/>
    <property type="project" value="UniProtKB-SubCell"/>
</dbReference>
<keyword evidence="6" id="KW-0998">Cell outer membrane</keyword>
<evidence type="ECO:0000256" key="6">
    <source>
        <dbReference type="ARBA" id="ARBA00023237"/>
    </source>
</evidence>
<dbReference type="Gene3D" id="2.170.130.10">
    <property type="entry name" value="TonB-dependent receptor, plug domain"/>
    <property type="match status" value="1"/>
</dbReference>
<organism evidence="9 10">
    <name type="scientific">Chitinophaga niastensis</name>
    <dbReference type="NCBI Taxonomy" id="536980"/>
    <lineage>
        <taxon>Bacteria</taxon>
        <taxon>Pseudomonadati</taxon>
        <taxon>Bacteroidota</taxon>
        <taxon>Chitinophagia</taxon>
        <taxon>Chitinophagales</taxon>
        <taxon>Chitinophagaceae</taxon>
        <taxon>Chitinophaga</taxon>
    </lineage>
</organism>
<name>A0A2P8HP36_CHINA</name>
<dbReference type="EMBL" id="PYAW01000002">
    <property type="protein sequence ID" value="PSL47965.1"/>
    <property type="molecule type" value="Genomic_DNA"/>
</dbReference>
<keyword evidence="7" id="KW-0798">TonB box</keyword>
<dbReference type="AlphaFoldDB" id="A0A2P8HP36"/>
<evidence type="ECO:0000256" key="5">
    <source>
        <dbReference type="ARBA" id="ARBA00023136"/>
    </source>
</evidence>
<dbReference type="SMART" id="SM00965">
    <property type="entry name" value="STN"/>
    <property type="match status" value="1"/>
</dbReference>
<evidence type="ECO:0000256" key="1">
    <source>
        <dbReference type="ARBA" id="ARBA00004442"/>
    </source>
</evidence>
<evidence type="ECO:0000256" key="4">
    <source>
        <dbReference type="ARBA" id="ARBA00023004"/>
    </source>
</evidence>
<keyword evidence="2" id="KW-0813">Transport</keyword>
<dbReference type="InterPro" id="IPR037066">
    <property type="entry name" value="Plug_dom_sf"/>
</dbReference>
<gene>
    <name evidence="9" type="ORF">CLV51_102825</name>
</gene>
<evidence type="ECO:0000256" key="3">
    <source>
        <dbReference type="ARBA" id="ARBA00022496"/>
    </source>
</evidence>
<dbReference type="PANTHER" id="PTHR40980">
    <property type="entry name" value="PLUG DOMAIN-CONTAINING PROTEIN"/>
    <property type="match status" value="1"/>
</dbReference>
<dbReference type="InterPro" id="IPR036942">
    <property type="entry name" value="Beta-barrel_TonB_sf"/>
</dbReference>
<dbReference type="GO" id="GO:0006826">
    <property type="term" value="P:iron ion transport"/>
    <property type="evidence" value="ECO:0007669"/>
    <property type="project" value="UniProtKB-KW"/>
</dbReference>
<dbReference type="OrthoDB" id="9768470at2"/>
<dbReference type="SUPFAM" id="SSF49464">
    <property type="entry name" value="Carboxypeptidase regulatory domain-like"/>
    <property type="match status" value="1"/>
</dbReference>
<comment type="caution">
    <text evidence="9">The sequence shown here is derived from an EMBL/GenBank/DDBJ whole genome shotgun (WGS) entry which is preliminary data.</text>
</comment>
<dbReference type="PANTHER" id="PTHR40980:SF4">
    <property type="entry name" value="TONB-DEPENDENT RECEPTOR-LIKE BETA-BARREL DOMAIN-CONTAINING PROTEIN"/>
    <property type="match status" value="1"/>
</dbReference>
<keyword evidence="3" id="KW-0410">Iron transport</keyword>
<dbReference type="Pfam" id="PF07715">
    <property type="entry name" value="Plug"/>
    <property type="match status" value="1"/>
</dbReference>
<protein>
    <submittedName>
        <fullName evidence="9">TonB-dependent receptor</fullName>
    </submittedName>
</protein>
<keyword evidence="10" id="KW-1185">Reference proteome</keyword>
<evidence type="ECO:0000313" key="9">
    <source>
        <dbReference type="EMBL" id="PSL47965.1"/>
    </source>
</evidence>
<evidence type="ECO:0000256" key="7">
    <source>
        <dbReference type="RuleBase" id="RU003357"/>
    </source>
</evidence>
<dbReference type="InterPro" id="IPR011662">
    <property type="entry name" value="Secretin/TonB_short_N"/>
</dbReference>
<dbReference type="InterPro" id="IPR012910">
    <property type="entry name" value="Plug_dom"/>
</dbReference>
<comment type="subcellular location">
    <subcellularLocation>
        <location evidence="1 7">Cell outer membrane</location>
    </subcellularLocation>
</comment>
<dbReference type="SUPFAM" id="SSF56935">
    <property type="entry name" value="Porins"/>
    <property type="match status" value="1"/>
</dbReference>
<dbReference type="Proteomes" id="UP000240971">
    <property type="component" value="Unassembled WGS sequence"/>
</dbReference>
<keyword evidence="9" id="KW-0675">Receptor</keyword>
<keyword evidence="3" id="KW-0406">Ion transport</keyword>
<evidence type="ECO:0000313" key="10">
    <source>
        <dbReference type="Proteomes" id="UP000240971"/>
    </source>
</evidence>
<dbReference type="Pfam" id="PF00593">
    <property type="entry name" value="TonB_dep_Rec_b-barrel"/>
    <property type="match status" value="1"/>
</dbReference>
<evidence type="ECO:0000259" key="8">
    <source>
        <dbReference type="SMART" id="SM00965"/>
    </source>
</evidence>
<sequence length="1144" mass="127301">MNLKFTKRYFLFWGFLCLVCSLWLPQFAIAQSNKVITIRSTAITIREALLVIVNQGGLGVAYDADLIPENTIAITLEHVTIEQALEKVLNGTRLKAFVSADHTLTIKKNTLPPAMGVIEGNIYDAGNKEVLPGAAVIINGKAYTTNGSGHYLGHLPPGTYNLEVRYIGYLTKKISGIVVKESISATLNIGLQSSSTALREVKVEARRRVANEIAMLNERRNAAVVSDGISAQNIEKTASLNTTQALQRVTGVTITDDKYVAIRGLGDRSVIAELNGARLSSANPERSAVPLDLVPAALLDNITVYKTLSPDRPADASAGIIELKTKSIPEKLIMEFTAQVGYNSNVGLGGKYNSFYNSDPGFFGQKVKEHNLSKDFINLGNQYPGGLVQIQDMFIQSRKSPAAAAEAMHVSNIMQGFDPVLTTSYQKADPNQVYTVSFGNTYRFKHDRALGVVVNANYYQRTEDIYNAQRNQYSLFQGVVTGSPAIFAPLHVPNFITPDYPRLGKYLSYTENTGKKTLNYGGLIGVTYRFNARNEIQAQFLGTRGAEVEASNLTGSWQNTGLVFPVYNVINQLRQSYRTFDTYNVQGEHQLFNTTWSPKLSYNLSSSKSSQNDPDFRSSDLANLRTVRYADPNGVGIGSDTYAFVTGLVHGVSGNDASIIIADPNGRQFRKLEENNYNAKVDLVQYFRIGKQQQQLKFGGNYLKRDRSFTENILGIPGTTLGGGNIQVMNQVGGDINKVVSPAYIGLQNPSSYDEEGQPRVGGFLYQIRKAPNNYNGSYETRAFYGMLDTKLTSTLRFIGGVRFESTDISAHVDTANVYTPLNLNASSGLKGKVSYNTNRPDTRYVADYKPYYSFNLVYSRFKNMNLRLAYSTSLARPELRELTNIYEFDPFQFAVIGGNPDLKNQLTRSMDFRWEWFTAPGEILAASVFTKSIEHPLQRVFIYKSQGNQSTAPEFPLIIYQNDPNKGQVHGIELEVRRDLGKLWQPLQHLFFGTNILMDVSTIDKNPERLDASRINDRRSPATSPVFEQAPYSINTYIDYDNSRTGTIVTASFNMVGARLIQVQLDGTPDLYDRPAPILDLVFSQHLGKRFLLKGFAKNILDPAFKQVYTNPGNNGKYHGTTYIYRQYNKGSEFSLGLTYKLF</sequence>
<accession>A0A2P8HP36</accession>
<dbReference type="Gene3D" id="2.40.170.20">
    <property type="entry name" value="TonB-dependent receptor, beta-barrel domain"/>
    <property type="match status" value="1"/>
</dbReference>
<dbReference type="Gene3D" id="2.60.40.1120">
    <property type="entry name" value="Carboxypeptidase-like, regulatory domain"/>
    <property type="match status" value="1"/>
</dbReference>
<keyword evidence="4" id="KW-0408">Iron</keyword>
<dbReference type="RefSeq" id="WP_106528384.1">
    <property type="nucleotide sequence ID" value="NZ_PYAW01000002.1"/>
</dbReference>
<keyword evidence="5 7" id="KW-0472">Membrane</keyword>
<dbReference type="Pfam" id="PF13715">
    <property type="entry name" value="CarbopepD_reg_2"/>
    <property type="match status" value="1"/>
</dbReference>
<comment type="similarity">
    <text evidence="7">Belongs to the TonB-dependent receptor family.</text>
</comment>
<dbReference type="InterPro" id="IPR000531">
    <property type="entry name" value="Beta-barrel_TonB"/>
</dbReference>
<reference evidence="9 10" key="1">
    <citation type="submission" date="2018-03" db="EMBL/GenBank/DDBJ databases">
        <title>Genomic Encyclopedia of Archaeal and Bacterial Type Strains, Phase II (KMG-II): from individual species to whole genera.</title>
        <authorList>
            <person name="Goeker M."/>
        </authorList>
    </citation>
    <scope>NUCLEOTIDE SEQUENCE [LARGE SCALE GENOMIC DNA]</scope>
    <source>
        <strain evidence="9 10">DSM 24859</strain>
    </source>
</reference>
<evidence type="ECO:0000256" key="2">
    <source>
        <dbReference type="ARBA" id="ARBA00022448"/>
    </source>
</evidence>